<accession>A0ABR3R4U6</accession>
<dbReference type="SUPFAM" id="SSF52151">
    <property type="entry name" value="FabD/lysophospholipase-like"/>
    <property type="match status" value="1"/>
</dbReference>
<dbReference type="Gene3D" id="1.10.1200.10">
    <property type="entry name" value="ACP-like"/>
    <property type="match status" value="1"/>
</dbReference>
<dbReference type="Proteomes" id="UP001521785">
    <property type="component" value="Unassembled WGS sequence"/>
</dbReference>
<feature type="compositionally biased region" description="Polar residues" evidence="9">
    <location>
        <begin position="181"/>
        <end position="194"/>
    </location>
</feature>
<dbReference type="Pfam" id="PF13602">
    <property type="entry name" value="ADH_zinc_N_2"/>
    <property type="match status" value="1"/>
</dbReference>
<dbReference type="Pfam" id="PF02801">
    <property type="entry name" value="Ketoacyl-synt_C"/>
    <property type="match status" value="1"/>
</dbReference>
<dbReference type="SUPFAM" id="SSF53335">
    <property type="entry name" value="S-adenosyl-L-methionine-dependent methyltransferases"/>
    <property type="match status" value="1"/>
</dbReference>
<dbReference type="Pfam" id="PF08242">
    <property type="entry name" value="Methyltransf_12"/>
    <property type="match status" value="1"/>
</dbReference>
<dbReference type="PROSITE" id="PS50075">
    <property type="entry name" value="CARRIER"/>
    <property type="match status" value="1"/>
</dbReference>
<dbReference type="PROSITE" id="PS52019">
    <property type="entry name" value="PKS_MFAS_DH"/>
    <property type="match status" value="1"/>
</dbReference>
<dbReference type="Gene3D" id="3.30.70.3290">
    <property type="match status" value="1"/>
</dbReference>
<dbReference type="Gene3D" id="3.40.47.10">
    <property type="match status" value="2"/>
</dbReference>
<dbReference type="InterPro" id="IPR020807">
    <property type="entry name" value="PKS_DH"/>
</dbReference>
<dbReference type="SUPFAM" id="SSF53901">
    <property type="entry name" value="Thiolase-like"/>
    <property type="match status" value="2"/>
</dbReference>
<dbReference type="InterPro" id="IPR020843">
    <property type="entry name" value="ER"/>
</dbReference>
<dbReference type="InterPro" id="IPR057326">
    <property type="entry name" value="KR_dom"/>
</dbReference>
<dbReference type="InterPro" id="IPR009081">
    <property type="entry name" value="PP-bd_ACP"/>
</dbReference>
<feature type="domain" description="Ketosynthase family 3 (KS3)" evidence="11">
    <location>
        <begin position="1"/>
        <end position="161"/>
    </location>
</feature>
<evidence type="ECO:0000256" key="6">
    <source>
        <dbReference type="ARBA" id="ARBA00023268"/>
    </source>
</evidence>
<feature type="domain" description="Carrier" evidence="10">
    <location>
        <begin position="2204"/>
        <end position="2281"/>
    </location>
</feature>
<dbReference type="SUPFAM" id="SSF51735">
    <property type="entry name" value="NAD(P)-binding Rossmann-fold domains"/>
    <property type="match status" value="2"/>
</dbReference>
<dbReference type="InterPro" id="IPR020806">
    <property type="entry name" value="PKS_PP-bd"/>
</dbReference>
<feature type="domain" description="PKS/mFAS DH" evidence="12">
    <location>
        <begin position="688"/>
        <end position="988"/>
    </location>
</feature>
<dbReference type="SMART" id="SM00825">
    <property type="entry name" value="PKS_KS"/>
    <property type="match status" value="1"/>
</dbReference>
<organism evidence="13 14">
    <name type="scientific">Paraconiothyrium brasiliense</name>
    <dbReference type="NCBI Taxonomy" id="300254"/>
    <lineage>
        <taxon>Eukaryota</taxon>
        <taxon>Fungi</taxon>
        <taxon>Dikarya</taxon>
        <taxon>Ascomycota</taxon>
        <taxon>Pezizomycotina</taxon>
        <taxon>Dothideomycetes</taxon>
        <taxon>Pleosporomycetidae</taxon>
        <taxon>Pleosporales</taxon>
        <taxon>Massarineae</taxon>
        <taxon>Didymosphaeriaceae</taxon>
        <taxon>Paraconiothyrium</taxon>
    </lineage>
</organism>
<dbReference type="InterPro" id="IPR036291">
    <property type="entry name" value="NAD(P)-bd_dom_sf"/>
</dbReference>
<dbReference type="SMART" id="SM00822">
    <property type="entry name" value="PKS_KR"/>
    <property type="match status" value="1"/>
</dbReference>
<dbReference type="Pfam" id="PF08240">
    <property type="entry name" value="ADH_N"/>
    <property type="match status" value="1"/>
</dbReference>
<dbReference type="InterPro" id="IPR016039">
    <property type="entry name" value="Thiolase-like"/>
</dbReference>
<evidence type="ECO:0000313" key="14">
    <source>
        <dbReference type="Proteomes" id="UP001521785"/>
    </source>
</evidence>
<keyword evidence="7" id="KW-0012">Acyltransferase</keyword>
<dbReference type="SMART" id="SM00829">
    <property type="entry name" value="PKS_ER"/>
    <property type="match status" value="1"/>
</dbReference>
<dbReference type="SMART" id="SM00826">
    <property type="entry name" value="PKS_DH"/>
    <property type="match status" value="1"/>
</dbReference>
<dbReference type="InterPro" id="IPR013154">
    <property type="entry name" value="ADH-like_N"/>
</dbReference>
<dbReference type="Pfam" id="PF00698">
    <property type="entry name" value="Acyl_transf_1"/>
    <property type="match status" value="1"/>
</dbReference>
<feature type="region of interest" description="C-terminal hotdog fold" evidence="8">
    <location>
        <begin position="845"/>
        <end position="988"/>
    </location>
</feature>
<dbReference type="InterPro" id="IPR049900">
    <property type="entry name" value="PKS_mFAS_DH"/>
</dbReference>
<evidence type="ECO:0000256" key="2">
    <source>
        <dbReference type="ARBA" id="ARBA00022553"/>
    </source>
</evidence>
<dbReference type="PANTHER" id="PTHR43775">
    <property type="entry name" value="FATTY ACID SYNTHASE"/>
    <property type="match status" value="1"/>
</dbReference>
<evidence type="ECO:0000256" key="1">
    <source>
        <dbReference type="ARBA" id="ARBA00022450"/>
    </source>
</evidence>
<dbReference type="Pfam" id="PF14765">
    <property type="entry name" value="PS-DH"/>
    <property type="match status" value="1"/>
</dbReference>
<name>A0ABR3R4U6_9PLEO</name>
<dbReference type="Gene3D" id="3.40.50.720">
    <property type="entry name" value="NAD(P)-binding Rossmann-like Domain"/>
    <property type="match status" value="2"/>
</dbReference>
<evidence type="ECO:0000256" key="3">
    <source>
        <dbReference type="ARBA" id="ARBA00022679"/>
    </source>
</evidence>
<dbReference type="InterPro" id="IPR011032">
    <property type="entry name" value="GroES-like_sf"/>
</dbReference>
<feature type="region of interest" description="Disordered" evidence="9">
    <location>
        <begin position="170"/>
        <end position="195"/>
    </location>
</feature>
<dbReference type="Gene3D" id="3.90.180.10">
    <property type="entry name" value="Medium-chain alcohol dehydrogenases, catalytic domain"/>
    <property type="match status" value="1"/>
</dbReference>
<proteinExistence type="predicted"/>
<dbReference type="InterPro" id="IPR029063">
    <property type="entry name" value="SAM-dependent_MTases_sf"/>
</dbReference>
<dbReference type="Gene3D" id="3.40.366.10">
    <property type="entry name" value="Malonyl-Coenzyme A Acyl Carrier Protein, domain 2"/>
    <property type="match status" value="1"/>
</dbReference>
<dbReference type="EMBL" id="JAKJXO020000010">
    <property type="protein sequence ID" value="KAL1599460.1"/>
    <property type="molecule type" value="Genomic_DNA"/>
</dbReference>
<dbReference type="InterPro" id="IPR016035">
    <property type="entry name" value="Acyl_Trfase/lysoPLipase"/>
</dbReference>
<protein>
    <submittedName>
        <fullName evidence="13">PKS/NRPS-like protein biosynthetic cluster</fullName>
    </submittedName>
</protein>
<dbReference type="InterPro" id="IPR049551">
    <property type="entry name" value="PKS_DH_C"/>
</dbReference>
<dbReference type="InterPro" id="IPR056501">
    <property type="entry name" value="NAD-bd_HRPKS_sdrA"/>
</dbReference>
<keyword evidence="4" id="KW-0521">NADP</keyword>
<dbReference type="Pfam" id="PF08659">
    <property type="entry name" value="KR"/>
    <property type="match status" value="1"/>
</dbReference>
<reference evidence="13 14" key="1">
    <citation type="submission" date="2024-02" db="EMBL/GenBank/DDBJ databases">
        <title>De novo assembly and annotation of 12 fungi associated with fruit tree decline syndrome in Ontario, Canada.</title>
        <authorList>
            <person name="Sulman M."/>
            <person name="Ellouze W."/>
            <person name="Ilyukhin E."/>
        </authorList>
    </citation>
    <scope>NUCLEOTIDE SEQUENCE [LARGE SCALE GENOMIC DNA]</scope>
    <source>
        <strain evidence="13 14">M42-189</strain>
    </source>
</reference>
<dbReference type="InterPro" id="IPR014031">
    <property type="entry name" value="Ketoacyl_synth_C"/>
</dbReference>
<dbReference type="Pfam" id="PF23114">
    <property type="entry name" value="NAD-bd_HRPKS_sdrA"/>
    <property type="match status" value="1"/>
</dbReference>
<evidence type="ECO:0000259" key="11">
    <source>
        <dbReference type="PROSITE" id="PS52004"/>
    </source>
</evidence>
<dbReference type="SUPFAM" id="SSF47336">
    <property type="entry name" value="ACP-like"/>
    <property type="match status" value="1"/>
</dbReference>
<gene>
    <name evidence="13" type="ORF">SLS60_007263</name>
</gene>
<keyword evidence="14" id="KW-1185">Reference proteome</keyword>
<feature type="active site" description="Proton donor; for dehydratase activity" evidence="8">
    <location>
        <position position="902"/>
    </location>
</feature>
<dbReference type="InterPro" id="IPR042104">
    <property type="entry name" value="PKS_dehydratase_sf"/>
</dbReference>
<feature type="region of interest" description="N-terminal hotdog fold" evidence="8">
    <location>
        <begin position="688"/>
        <end position="821"/>
    </location>
</feature>
<dbReference type="InterPro" id="IPR013968">
    <property type="entry name" value="PKS_KR"/>
</dbReference>
<evidence type="ECO:0000259" key="10">
    <source>
        <dbReference type="PROSITE" id="PS50075"/>
    </source>
</evidence>
<dbReference type="CDD" id="cd02440">
    <property type="entry name" value="AdoMet_MTases"/>
    <property type="match status" value="1"/>
</dbReference>
<evidence type="ECO:0000256" key="5">
    <source>
        <dbReference type="ARBA" id="ARBA00023002"/>
    </source>
</evidence>
<evidence type="ECO:0000256" key="4">
    <source>
        <dbReference type="ARBA" id="ARBA00022857"/>
    </source>
</evidence>
<dbReference type="InterPro" id="IPR020841">
    <property type="entry name" value="PKS_Beta-ketoAc_synthase_dom"/>
</dbReference>
<dbReference type="Gene3D" id="3.40.50.150">
    <property type="entry name" value="Vaccinia Virus protein VP39"/>
    <property type="match status" value="1"/>
</dbReference>
<comment type="caution">
    <text evidence="13">The sequence shown here is derived from an EMBL/GenBank/DDBJ whole genome shotgun (WGS) entry which is preliminary data.</text>
</comment>
<evidence type="ECO:0000256" key="8">
    <source>
        <dbReference type="PROSITE-ProRule" id="PRU01363"/>
    </source>
</evidence>
<dbReference type="Pfam" id="PF16197">
    <property type="entry name" value="KAsynt_C_assoc"/>
    <property type="match status" value="1"/>
</dbReference>
<dbReference type="PROSITE" id="PS00012">
    <property type="entry name" value="PHOSPHOPANTETHEINE"/>
    <property type="match status" value="1"/>
</dbReference>
<dbReference type="CDD" id="cd05195">
    <property type="entry name" value="enoyl_red"/>
    <property type="match status" value="1"/>
</dbReference>
<dbReference type="InterPro" id="IPR049552">
    <property type="entry name" value="PKS_DH_N"/>
</dbReference>
<sequence>MLSKGEHGALEPIAIVGLAFKFPGGANTEDDFWDMMVERKCVSKKFPEDRGNIDVCHDSTIKGASKVRSNRNGAVKSNIGHLEGASGLAGIIKAVLAIERGVIPPNANFDTLNPQIDDEFFRLQFPTKPVPWPRDGGLGIRRASVNSFGFGGTNAHVILDDVESYLRQSFDPSDDVHDRNTGASNNSQTQTDNATPRLLLMSAADEGGCSRLAASLGNIFPSQVDEDHEALLDDLAFTLNVRRTKLPWRSFVVCESPASVKRLEDSISKPVRREDATVNLGFVFTGQGAQWAGMSKELLGLPDFLTSVLKSQSCLKELHCSWSLIDLLVADRETIPIDNPRYSQLLTTVVEVGLVDLFASIAVQPTVVLGHSSGEIAAAYCAGLIDRSSAIKIAYYRGELAARLADEDGERHSMLSVGLSPSDLKTHLEKLINTEEPSFTDSFTVSCVNSPSNVTVAGIQRHLDILSAYLSKQGVFVRQLQVGLGYHSPQMRRISADYIRLLGTLEGGSETKAIRMVSSVTGSLLERDVATTPEYWDENMVSQVNFTKAASFCFSSSVQDQSQTTWKLDQSHLDHPLVSGIVEIGPHSTLRAPLRQILDFHGRSKEVFYTSALVRGKPAKETFLAACGRLYCEDASLNVDLLTDWFRDSPSAPKVLTQLPKYPFDHSVLYWEENRINREMRLQKHGFNKFLGVPIIDGALLDRRWRLILRTDEQPWIKDHVINGANIYPGAGMCAMAIEAAKQILCDRLPTAFVLENVEFIAPILLNDTPTGTEVEISLTPIKTDKVLVQYQFRIATWRRDETSEEVCHGTISADYGRVATEVDPHSDLEKLDRIRADHERAEQSCTQKVDKFYETIKAKCGAEFGPTFQRLEDVSYSDEGEVRASLSPYEDYCIVHPVVLDATFHIAQAMPNNRVRTMVPRRVNKIWVSMSGVGHDSTDGEIIHATGSMPSRRSAVASISVLRSTTREVALRIEDFEYTAVGDETGSTITNNEPKHLAAHMIWRPDVDLLTTDQLAQYCTQYRDKREDPKEYFRDWQAASVVLGVRALMALGDDQPPTLELASYVSWLKATIASVRNSGSQETVELIESCVHDDGALEALCERAATQKAGKLYVEVGRDLGKILTGELDPLAVMFKDEKLMQDFYDEMLYESRPLKSMQALVDVLAHKRPDIKVLEIGAGTGGSTKTMLEVLHSWHGPRFGQYVFTDIGPSFLEKARARFSDLDNMQFRLLNIEKDPLEQGFPAHEFDVIVADMVLHATSSLSQTLANVRKLLKPGGKLILKELTSPSSVYTGFVFGLLPGWWLSVEPWRAEALSPCADATQWDVLLKSNHFSGVDLEMCDYGSDNCHMWSYFISTATDATEQNQEGYEQLSAPLIVVKEDSHAQMQLAEQIKTCLGTPINWPETLSFEDALARTDLGSRDLIILLETEKPVLVEPTSEFFFGLQKVLCSARSIIWVTQNSYTVSPEYGIITGLIRVLRIENNSTQIVTFGIEDQEPVRTSSNISTVYKATQNALDIRIDVEPEYLEQSAFLHINRVVSSKFVNEHIFRRTTQPVVEQLVGNSNLQLGIRALGLLDTLEFSEEMPVDAHLRPNEVVVRVHSIGVNFKDCLTLLGRIDTDALGTECAGTVVYAGSACGNIVPGTRVAVAVFDAYRTFVRTTIDRVTVIPDQMSFAQAASIPTAFCTAYFSLIQVARLQPNETILIHAASGGTGQAAIQVAQQVGAEIFATVGSLAKKQLLEEVYGIPESHIFYSRDTSFAERVMQATNNRGVDVVLNSLAGKQLQASWDTIAHFGRFVEIGRSDIDSRRMLPMYPFRKNASFTGVDLTLVIDAPGSCANKSRGQEISEKVMENVRAGTYKPVHPIHEYDVGNIEHALRFIQSGKSSGKIVVNVSQDSVVPVVQGPHSPYRLRPNATYVICGGLGGLGRIVANWLCDRGAKNLILLSRSGTTNLEVRGEVEKLRARGINVECPMCDISDLEALKSALGACSHLPPIKGCFQGAMVLRDATFAKMTYDQWTECTLPKVQGSWNLHQAMKGADLDFFVLFSSAGAIFGNGGQSNYAAGNTFQDALARFRVSQGEKAISLNLGMILGGGYVAENDAIRERLIRNREIFPIQLEEFLAMLDYCCNPELGLLSPDQCQLVTGVTLPAQLRAEGRDVPLRLLQPILRCIAQIPVRMSVKTQNDGTDDNLTARFREAENVNEAASVATAMLRIKTSKLLGMQVQEIEPNSQIEHYGVDSLVAIELRNWISKEVDVDIAVFEILGGMTLLELGSLIAQRSAK</sequence>
<dbReference type="InterPro" id="IPR016036">
    <property type="entry name" value="Malonyl_transacylase_ACP-bd"/>
</dbReference>
<dbReference type="InterPro" id="IPR013217">
    <property type="entry name" value="Methyltransf_12"/>
</dbReference>
<dbReference type="InterPro" id="IPR014043">
    <property type="entry name" value="Acyl_transferase_dom"/>
</dbReference>
<dbReference type="Pfam" id="PF23297">
    <property type="entry name" value="ACP_SdgA_C"/>
    <property type="match status" value="1"/>
</dbReference>
<dbReference type="InterPro" id="IPR001227">
    <property type="entry name" value="Ac_transferase_dom_sf"/>
</dbReference>
<dbReference type="PROSITE" id="PS52004">
    <property type="entry name" value="KS3_2"/>
    <property type="match status" value="1"/>
</dbReference>
<keyword evidence="1" id="KW-0596">Phosphopantetheine</keyword>
<dbReference type="InterPro" id="IPR006162">
    <property type="entry name" value="Ppantetheine_attach_site"/>
</dbReference>
<keyword evidence="3" id="KW-0808">Transferase</keyword>
<evidence type="ECO:0000259" key="12">
    <source>
        <dbReference type="PROSITE" id="PS52019"/>
    </source>
</evidence>
<keyword evidence="6" id="KW-0511">Multifunctional enzyme</keyword>
<dbReference type="SMART" id="SM00827">
    <property type="entry name" value="PKS_AT"/>
    <property type="match status" value="1"/>
</dbReference>
<keyword evidence="5" id="KW-0560">Oxidoreductase</keyword>
<keyword evidence="2" id="KW-0597">Phosphoprotein</keyword>
<dbReference type="InterPro" id="IPR036736">
    <property type="entry name" value="ACP-like_sf"/>
</dbReference>
<feature type="active site" description="Proton acceptor; for dehydratase activity" evidence="8">
    <location>
        <position position="720"/>
    </location>
</feature>
<dbReference type="InterPro" id="IPR032821">
    <property type="entry name" value="PKS_assoc"/>
</dbReference>
<dbReference type="PANTHER" id="PTHR43775:SF29">
    <property type="entry name" value="ASPERFURANONE POLYKETIDE SYNTHASE AFOG-RELATED"/>
    <property type="match status" value="1"/>
</dbReference>
<dbReference type="Gene3D" id="3.10.129.110">
    <property type="entry name" value="Polyketide synthase dehydratase"/>
    <property type="match status" value="1"/>
</dbReference>
<dbReference type="Pfam" id="PF21089">
    <property type="entry name" value="PKS_DH_N"/>
    <property type="match status" value="1"/>
</dbReference>
<evidence type="ECO:0000256" key="9">
    <source>
        <dbReference type="SAM" id="MobiDB-lite"/>
    </source>
</evidence>
<dbReference type="SUPFAM" id="SSF55048">
    <property type="entry name" value="Probable ACP-binding domain of malonyl-CoA ACP transacylase"/>
    <property type="match status" value="1"/>
</dbReference>
<dbReference type="SUPFAM" id="SSF50129">
    <property type="entry name" value="GroES-like"/>
    <property type="match status" value="1"/>
</dbReference>
<dbReference type="SMART" id="SM00823">
    <property type="entry name" value="PKS_PP"/>
    <property type="match status" value="1"/>
</dbReference>
<dbReference type="InterPro" id="IPR050091">
    <property type="entry name" value="PKS_NRPS_Biosynth_Enz"/>
</dbReference>
<evidence type="ECO:0000256" key="7">
    <source>
        <dbReference type="ARBA" id="ARBA00023315"/>
    </source>
</evidence>
<evidence type="ECO:0000313" key="13">
    <source>
        <dbReference type="EMBL" id="KAL1599460.1"/>
    </source>
</evidence>